<feature type="compositionally biased region" description="Acidic residues" evidence="4">
    <location>
        <begin position="319"/>
        <end position="328"/>
    </location>
</feature>
<dbReference type="InterPro" id="IPR011993">
    <property type="entry name" value="PH-like_dom_sf"/>
</dbReference>
<dbReference type="EMBL" id="CALNXK010000009">
    <property type="protein sequence ID" value="CAH3041372.1"/>
    <property type="molecule type" value="Genomic_DNA"/>
</dbReference>
<keyword evidence="2" id="KW-0597">Phosphoprotein</keyword>
<evidence type="ECO:0000259" key="6">
    <source>
        <dbReference type="PROSITE" id="PS50106"/>
    </source>
</evidence>
<dbReference type="SMART" id="SM00462">
    <property type="entry name" value="PTB"/>
    <property type="match status" value="1"/>
</dbReference>
<sequence>MADADSDGQDSSFSAQKNLRKEVSKGKRRGKNVVEEKSTKKRVMSKPGHPVLVTGATTEPAFNGVPVNMSSDDKELVMEYSDMFEPSRGSGFIDIQEGDAISESSDTEIVAHTKEQVQYDNPASSSETNSDDDDDDGNNGPPPLNSDDEEDNYSVDGPPPLDSDDNAENTGDELPISTPDYGSREELDLGRVPVDSERRFVKSSEGSESESDSEGGVKEAPPPLDSEDDDEGEEVEAGHSGAENGENATVEATENHVLDSPLEDVDNDDEERRDDDDDVDNTEHDNRNSDDDDEEEDETEERNDASGEDGIDEQGKSDAEEEEEDEKDDTQAEPSPIEAVTHEVDDSDETGQADDPPAEVTEGQIPAQQQSSEEEVEDEEEEEEEAKSDNEPIQSTVEEADIVSAANAQIGTAVLSSKNSQGDDYDDQEEANGRKDTVSSEPVQKGRTVIPEHADPTVEEVSDSDEPSEFVADEEDNELEWDVEDFDLPKKKSSKTTSKVDKEGLEVDRLKKSFLDTLKSEAEQRKVLETEPKKKEKPSKGLNAKNSQVVEEKKPGKDFSKNAPARQVKNAPGSARRATKDSPPKTEPVKLGKTSVKGEVENTSKHLANSKPVDSTAKPLKAKSKAVEDVSLDKTEKRKTGKQRKDGKQNSTTSEVQSSEMKAAVKPVKAKSASSSSLPTGDIDQQRTQTALPAKEKKKKRASTELAKDLQSHKKETDSVIEQKRTESRKPRTSDSDTVSDSSARQRTQKTSSTASVAKQKKSNAAVLKADKERAKAGDSGELRQSKPKRTAPKAVVNQARHEDDRHFENKRHSGVLEKSLPEAKTKSRVRPTSNGYLSSSQEKLLSQSVQRERGAKERDTHRHGGPAHGHHHAHDRSKHVWLCRDDEIHKLIAQKASLLKEYESGSLAGRKVFSGHKSRYKREEDLASLPDVGFISSKEARRHQSRPLSEAIPDRAPYSSQRKDKRRSLQLRYSGSSSDDDERTNRAVGSKRGGTFAVGLAARNIDHKDVGGGESESDHEESCEYCAAEKAAAAAKAREKNPAWEGPHHPRNLLLGVVYTAKYLGSSQIMSPQSPNKAVRMEQAQEAVGRIKVPEGEDQPTTDVDLFISTERLKVVNTSTKEVMLDHALRTISFIADIGDVLVIMARQPPEEQSNQVPLKPSQILASVGTAQTDHKNIKITCHVFQSPEAQVIAKSIGQAFNVAYQEFLRQNGLSEDVVEDAEYNGVLEAQKILGEDLSLLADENSAKEVIVNKKPHEHLGVMIVESGWGSMIPCAIIAHLAKDGPAAKSGRLNVGDQILSVNGTSLVGLPLLECQNIIKGIRPATKVIMKIVSCPPTVQVVVNRPDTKYQLGFSVQNGMICSLMRGSIAERGGVRVGHRIIEINNESVVATTHQHIVELLATTVGEIRMKTMPASMYRLLVGLEAPQHI</sequence>
<feature type="compositionally biased region" description="Basic and acidic residues" evidence="4">
    <location>
        <begin position="625"/>
        <end position="648"/>
    </location>
</feature>
<evidence type="ECO:0000256" key="2">
    <source>
        <dbReference type="ARBA" id="ARBA00022553"/>
    </source>
</evidence>
<evidence type="ECO:0000256" key="3">
    <source>
        <dbReference type="ARBA" id="ARBA00022737"/>
    </source>
</evidence>
<feature type="compositionally biased region" description="Acidic residues" evidence="4">
    <location>
        <begin position="372"/>
        <end position="386"/>
    </location>
</feature>
<feature type="compositionally biased region" description="Basic and acidic residues" evidence="4">
    <location>
        <begin position="550"/>
        <end position="560"/>
    </location>
</feature>
<evidence type="ECO:0000313" key="8">
    <source>
        <dbReference type="Proteomes" id="UP001159405"/>
    </source>
</evidence>
<dbReference type="PROSITE" id="PS50106">
    <property type="entry name" value="PDZ"/>
    <property type="match status" value="2"/>
</dbReference>
<name>A0ABN8N288_9CNID</name>
<feature type="compositionally biased region" description="Basic residues" evidence="4">
    <location>
        <begin position="864"/>
        <end position="877"/>
    </location>
</feature>
<dbReference type="InterPro" id="IPR036034">
    <property type="entry name" value="PDZ_sf"/>
</dbReference>
<feature type="compositionally biased region" description="Polar residues" evidence="4">
    <location>
        <begin position="406"/>
        <end position="422"/>
    </location>
</feature>
<feature type="compositionally biased region" description="Polar residues" evidence="4">
    <location>
        <begin position="649"/>
        <end position="660"/>
    </location>
</feature>
<gene>
    <name evidence="7" type="ORF">PLOB_00048214</name>
</gene>
<dbReference type="PROSITE" id="PS01179">
    <property type="entry name" value="PID"/>
    <property type="match status" value="1"/>
</dbReference>
<feature type="compositionally biased region" description="Basic and acidic residues" evidence="4">
    <location>
        <begin position="769"/>
        <end position="785"/>
    </location>
</feature>
<feature type="region of interest" description="Disordered" evidence="4">
    <location>
        <begin position="85"/>
        <end position="877"/>
    </location>
</feature>
<dbReference type="PANTHER" id="PTHR12345:SF16">
    <property type="entry name" value="X11L, ISOFORM F-RELATED"/>
    <property type="match status" value="1"/>
</dbReference>
<reference evidence="7 8" key="1">
    <citation type="submission" date="2022-05" db="EMBL/GenBank/DDBJ databases">
        <authorList>
            <consortium name="Genoscope - CEA"/>
            <person name="William W."/>
        </authorList>
    </citation>
    <scope>NUCLEOTIDE SEQUENCE [LARGE SCALE GENOMIC DNA]</scope>
</reference>
<evidence type="ECO:0000313" key="7">
    <source>
        <dbReference type="EMBL" id="CAH3041372.1"/>
    </source>
</evidence>
<feature type="compositionally biased region" description="Polar residues" evidence="4">
    <location>
        <begin position="118"/>
        <end position="128"/>
    </location>
</feature>
<feature type="domain" description="PID" evidence="5">
    <location>
        <begin position="1057"/>
        <end position="1224"/>
    </location>
</feature>
<dbReference type="Pfam" id="PF00640">
    <property type="entry name" value="PID"/>
    <property type="match status" value="1"/>
</dbReference>
<feature type="compositionally biased region" description="Low complexity" evidence="4">
    <location>
        <begin position="838"/>
        <end position="850"/>
    </location>
</feature>
<dbReference type="CDD" id="cd06793">
    <property type="entry name" value="PDZ2_APBA1_3-like"/>
    <property type="match status" value="1"/>
</dbReference>
<feature type="compositionally biased region" description="Basic and acidic residues" evidence="4">
    <location>
        <begin position="702"/>
        <end position="735"/>
    </location>
</feature>
<keyword evidence="1" id="KW-0813">Transport</keyword>
<accession>A0ABN8N288</accession>
<comment type="caution">
    <text evidence="7">The sequence shown here is derived from an EMBL/GenBank/DDBJ whole genome shotgun (WGS) entry which is preliminary data.</text>
</comment>
<evidence type="ECO:0000256" key="1">
    <source>
        <dbReference type="ARBA" id="ARBA00022448"/>
    </source>
</evidence>
<feature type="compositionally biased region" description="Acidic residues" evidence="4">
    <location>
        <begin position="290"/>
        <end position="312"/>
    </location>
</feature>
<dbReference type="SUPFAM" id="SSF50729">
    <property type="entry name" value="PH domain-like"/>
    <property type="match status" value="1"/>
</dbReference>
<feature type="compositionally biased region" description="Low complexity" evidence="4">
    <location>
        <begin position="662"/>
        <end position="677"/>
    </location>
</feature>
<dbReference type="PANTHER" id="PTHR12345">
    <property type="entry name" value="SYNTENIN RELATED"/>
    <property type="match status" value="1"/>
</dbReference>
<organism evidence="7 8">
    <name type="scientific">Porites lobata</name>
    <dbReference type="NCBI Taxonomy" id="104759"/>
    <lineage>
        <taxon>Eukaryota</taxon>
        <taxon>Metazoa</taxon>
        <taxon>Cnidaria</taxon>
        <taxon>Anthozoa</taxon>
        <taxon>Hexacorallia</taxon>
        <taxon>Scleractinia</taxon>
        <taxon>Fungiina</taxon>
        <taxon>Poritidae</taxon>
        <taxon>Porites</taxon>
    </lineage>
</organism>
<feature type="region of interest" description="Disordered" evidence="4">
    <location>
        <begin position="1"/>
        <end position="67"/>
    </location>
</feature>
<feature type="compositionally biased region" description="Acidic residues" evidence="4">
    <location>
        <begin position="162"/>
        <end position="171"/>
    </location>
</feature>
<feature type="compositionally biased region" description="Basic and acidic residues" evidence="4">
    <location>
        <begin position="800"/>
        <end position="826"/>
    </location>
</feature>
<proteinExistence type="predicted"/>
<feature type="region of interest" description="Disordered" evidence="4">
    <location>
        <begin position="938"/>
        <end position="994"/>
    </location>
</feature>
<feature type="compositionally biased region" description="Acidic residues" evidence="4">
    <location>
        <begin position="225"/>
        <end position="235"/>
    </location>
</feature>
<dbReference type="InterPro" id="IPR006020">
    <property type="entry name" value="PTB/PI_dom"/>
</dbReference>
<feature type="domain" description="PDZ" evidence="6">
    <location>
        <begin position="1341"/>
        <end position="1417"/>
    </location>
</feature>
<dbReference type="InterPro" id="IPR051230">
    <property type="entry name" value="APP-Binding"/>
</dbReference>
<feature type="compositionally biased region" description="Basic and acidic residues" evidence="4">
    <location>
        <begin position="851"/>
        <end position="863"/>
    </location>
</feature>
<dbReference type="CDD" id="cd01208">
    <property type="entry name" value="PTB_X11"/>
    <property type="match status" value="1"/>
</dbReference>
<feature type="domain" description="PDZ" evidence="6">
    <location>
        <begin position="1250"/>
        <end position="1335"/>
    </location>
</feature>
<dbReference type="InterPro" id="IPR001478">
    <property type="entry name" value="PDZ"/>
</dbReference>
<protein>
    <submittedName>
        <fullName evidence="7">Uncharacterized protein</fullName>
    </submittedName>
</protein>
<feature type="compositionally biased region" description="Basic and acidic residues" evidence="4">
    <location>
        <begin position="498"/>
        <end position="534"/>
    </location>
</feature>
<keyword evidence="3" id="KW-0677">Repeat</keyword>
<feature type="compositionally biased region" description="Polar residues" evidence="4">
    <location>
        <begin position="745"/>
        <end position="757"/>
    </location>
</feature>
<dbReference type="Proteomes" id="UP001159405">
    <property type="component" value="Unassembled WGS sequence"/>
</dbReference>
<feature type="compositionally biased region" description="Basic and acidic residues" evidence="4">
    <location>
        <begin position="182"/>
        <end position="202"/>
    </location>
</feature>
<feature type="compositionally biased region" description="Basic and acidic residues" evidence="4">
    <location>
        <begin position="578"/>
        <end position="604"/>
    </location>
</feature>
<dbReference type="SUPFAM" id="SSF50156">
    <property type="entry name" value="PDZ domain-like"/>
    <property type="match status" value="2"/>
</dbReference>
<evidence type="ECO:0000256" key="4">
    <source>
        <dbReference type="SAM" id="MobiDB-lite"/>
    </source>
</evidence>
<dbReference type="Pfam" id="PF00595">
    <property type="entry name" value="PDZ"/>
    <property type="match status" value="2"/>
</dbReference>
<feature type="compositionally biased region" description="Acidic residues" evidence="4">
    <location>
        <begin position="261"/>
        <end position="280"/>
    </location>
</feature>
<dbReference type="CDD" id="cd06720">
    <property type="entry name" value="PDZ1_APBA1_3-like"/>
    <property type="match status" value="1"/>
</dbReference>
<keyword evidence="8" id="KW-1185">Reference proteome</keyword>
<feature type="compositionally biased region" description="Acidic residues" evidence="4">
    <location>
        <begin position="457"/>
        <end position="486"/>
    </location>
</feature>
<dbReference type="SMART" id="SM00228">
    <property type="entry name" value="PDZ"/>
    <property type="match status" value="2"/>
</dbReference>
<evidence type="ECO:0000259" key="5">
    <source>
        <dbReference type="PROSITE" id="PS01179"/>
    </source>
</evidence>
<dbReference type="Gene3D" id="2.30.42.10">
    <property type="match status" value="2"/>
</dbReference>
<dbReference type="Gene3D" id="2.30.29.30">
    <property type="entry name" value="Pleckstrin-homology domain (PH domain)/Phosphotyrosine-binding domain (PTB)"/>
    <property type="match status" value="1"/>
</dbReference>